<evidence type="ECO:0000256" key="1">
    <source>
        <dbReference type="SAM" id="MobiDB-lite"/>
    </source>
</evidence>
<proteinExistence type="predicted"/>
<reference evidence="2 3" key="1">
    <citation type="submission" date="2021-03" db="EMBL/GenBank/DDBJ databases">
        <title>Complete genome of Streptomyces formicae strain 1H-GS9 (DSM 100524).</title>
        <authorList>
            <person name="Atanasov K.E."/>
            <person name="Altabella T."/>
            <person name="Ferrer A."/>
        </authorList>
    </citation>
    <scope>NUCLEOTIDE SEQUENCE [LARGE SCALE GENOMIC DNA]</scope>
    <source>
        <strain evidence="2 3">1H-GS9</strain>
    </source>
</reference>
<dbReference type="RefSeq" id="WP_242334959.1">
    <property type="nucleotide sequence ID" value="NZ_CP071872.1"/>
</dbReference>
<organism evidence="2 3">
    <name type="scientific">Streptomyces formicae</name>
    <dbReference type="NCBI Taxonomy" id="1616117"/>
    <lineage>
        <taxon>Bacteria</taxon>
        <taxon>Bacillati</taxon>
        <taxon>Actinomycetota</taxon>
        <taxon>Actinomycetes</taxon>
        <taxon>Kitasatosporales</taxon>
        <taxon>Streptomycetaceae</taxon>
        <taxon>Streptomyces</taxon>
    </lineage>
</organism>
<evidence type="ECO:0000313" key="2">
    <source>
        <dbReference type="EMBL" id="UNM14712.1"/>
    </source>
</evidence>
<protein>
    <submittedName>
        <fullName evidence="2">Uncharacterized protein</fullName>
    </submittedName>
</protein>
<evidence type="ECO:0000313" key="3">
    <source>
        <dbReference type="Proteomes" id="UP000828924"/>
    </source>
</evidence>
<keyword evidence="3" id="KW-1185">Reference proteome</keyword>
<feature type="region of interest" description="Disordered" evidence="1">
    <location>
        <begin position="1"/>
        <end position="39"/>
    </location>
</feature>
<dbReference type="EMBL" id="CP071872">
    <property type="protein sequence ID" value="UNM14712.1"/>
    <property type="molecule type" value="Genomic_DNA"/>
</dbReference>
<gene>
    <name evidence="2" type="ORF">J4032_27520</name>
</gene>
<sequence>MLEEHRNSPPRIIPVGSVSALAPPPIRTPGQARGELDAQHATRMEERPPGLFHVPNAPQTWRHLHHALMREEPET</sequence>
<dbReference type="Proteomes" id="UP000828924">
    <property type="component" value="Chromosome"/>
</dbReference>
<name>A0ABY3WV83_9ACTN</name>
<accession>A0ABY3WV83</accession>